<feature type="active site" description="Nucleophile" evidence="1">
    <location>
        <position position="201"/>
    </location>
</feature>
<dbReference type="AlphaFoldDB" id="A0A2U0UNM1"/>
<reference evidence="2 3" key="1">
    <citation type="submission" date="2018-05" db="EMBL/GenBank/DDBJ databases">
        <title>Genomic Encyclopedia of Type Strains, Phase IV (KMG-IV): sequencing the most valuable type-strain genomes for metagenomic binning, comparative biology and taxonomic classification.</title>
        <authorList>
            <person name="Goeker M."/>
        </authorList>
    </citation>
    <scope>NUCLEOTIDE SEQUENCE [LARGE SCALE GENOMIC DNA]</scope>
    <source>
        <strain evidence="2 3">DSM 100333</strain>
    </source>
</reference>
<dbReference type="SUPFAM" id="SSF54001">
    <property type="entry name" value="Cysteine proteinases"/>
    <property type="match status" value="1"/>
</dbReference>
<dbReference type="Proteomes" id="UP000245870">
    <property type="component" value="Unassembled WGS sequence"/>
</dbReference>
<organism evidence="2 3">
    <name type="scientific">Hallella colorans</name>
    <dbReference type="NCBI Taxonomy" id="1703337"/>
    <lineage>
        <taxon>Bacteria</taxon>
        <taxon>Pseudomonadati</taxon>
        <taxon>Bacteroidota</taxon>
        <taxon>Bacteroidia</taxon>
        <taxon>Bacteroidales</taxon>
        <taxon>Prevotellaceae</taxon>
        <taxon>Hallella</taxon>
    </lineage>
</organism>
<protein>
    <submittedName>
        <fullName evidence="2">Spi protease inhibitor</fullName>
    </submittedName>
</protein>
<evidence type="ECO:0000256" key="1">
    <source>
        <dbReference type="PIRSR" id="PIRSR600200-1"/>
    </source>
</evidence>
<evidence type="ECO:0000313" key="3">
    <source>
        <dbReference type="Proteomes" id="UP000245870"/>
    </source>
</evidence>
<dbReference type="InterPro" id="IPR044934">
    <property type="entry name" value="Streptopain_sf"/>
</dbReference>
<gene>
    <name evidence="2" type="ORF">C7379_10112</name>
</gene>
<comment type="caution">
    <text evidence="2">The sequence shown here is derived from an EMBL/GenBank/DDBJ whole genome shotgun (WGS) entry which is preliminary data.</text>
</comment>
<dbReference type="EMBL" id="QENY01000001">
    <property type="protein sequence ID" value="PVX59244.1"/>
    <property type="molecule type" value="Genomic_DNA"/>
</dbReference>
<dbReference type="Pfam" id="PF01640">
    <property type="entry name" value="Peptidase_C10"/>
    <property type="match status" value="1"/>
</dbReference>
<dbReference type="GO" id="GO:0008234">
    <property type="term" value="F:cysteine-type peptidase activity"/>
    <property type="evidence" value="ECO:0007669"/>
    <property type="project" value="UniProtKB-KW"/>
</dbReference>
<dbReference type="Gene3D" id="3.90.70.50">
    <property type="entry name" value="Peptidase C10, streptopain"/>
    <property type="match status" value="1"/>
</dbReference>
<sequence length="586" mass="65922">MFLLLIATQWAAEYSSPTSPLGFSYIVINLNVMKYRTLTLFFLATLVVSAVSAKPRTLAQLKAIAARQLVSSSDANETRANAATRLVTLQAMSNLTVIGDKQKGFVVLANDDAIEAVVGVSNKPYATSTNPNPAFQWYLRAANAAVASRLANGQTYSAAIAPAAPLPDHVDALIETKWHQEAPFNNDIQKDDNGKPYLVGCVAITMSQIMRYYKYPTVGIGSNSYTSHGEKLTADFSASTYQWDKMLKVYKKTKYSDEDAKVVSELMRQVGISVNMKYEPNFSSSYTSSAQNALIKYFGYNPNMNRYTRNYYSEQEWMDMVFNELSQKRPIYYSGNDRNWKNGHAFVIDGYNQDGKVHVNWGWGGFEDGYFDIGILTPEGNGDYSYKQDMIIGIQPAKDGQWKSHLTLNYDNELTIQPFSKKSISVAEIQLWNVSSSTLNGIFQLVIEGNGIQRDLVSMDYTAKDSFWKPYSWQNLRLPADLPDGDYKIYPRFKDERDADWQIVRAEYGKKNSVIIHIANGKFPTVSNQTDYNWLTGISSPTTASQRPAQIFDMQGRKIATGDYSNLNLHGIFIVKDQRGTRKVIL</sequence>
<dbReference type="PRINTS" id="PR00797">
    <property type="entry name" value="STREPTOPAIN"/>
</dbReference>
<evidence type="ECO:0000313" key="2">
    <source>
        <dbReference type="EMBL" id="PVX59244.1"/>
    </source>
</evidence>
<dbReference type="InterPro" id="IPR000200">
    <property type="entry name" value="Peptidase_C10"/>
</dbReference>
<dbReference type="InterPro" id="IPR038765">
    <property type="entry name" value="Papain-like_cys_pep_sf"/>
</dbReference>
<keyword evidence="3" id="KW-1185">Reference proteome</keyword>
<feature type="active site" description="Proton acceptor" evidence="1">
    <location>
        <position position="344"/>
    </location>
</feature>
<proteinExistence type="predicted"/>
<accession>A0A2U0UNM1</accession>
<name>A0A2U0UNM1_9BACT</name>
<dbReference type="GO" id="GO:0006508">
    <property type="term" value="P:proteolysis"/>
    <property type="evidence" value="ECO:0007669"/>
    <property type="project" value="UniProtKB-KW"/>
</dbReference>